<reference evidence="1 2" key="1">
    <citation type="submission" date="2016-04" db="EMBL/GenBank/DDBJ databases">
        <title>Complete Genome Sequence of Halotalea alkalilenta IHB B 13600.</title>
        <authorList>
            <person name="Swarnkar M.K."/>
            <person name="Sharma A."/>
            <person name="Kaushal K."/>
            <person name="Soni R."/>
            <person name="Rana S."/>
            <person name="Singh A.K."/>
            <person name="Gulati A."/>
        </authorList>
    </citation>
    <scope>NUCLEOTIDE SEQUENCE [LARGE SCALE GENOMIC DNA]</scope>
    <source>
        <strain evidence="1 2">IHB B 13600</strain>
    </source>
</reference>
<evidence type="ECO:0000313" key="1">
    <source>
        <dbReference type="EMBL" id="ANF57360.1"/>
    </source>
</evidence>
<dbReference type="GO" id="GO:0019634">
    <property type="term" value="P:organic phosphonate metabolic process"/>
    <property type="evidence" value="ECO:0007669"/>
    <property type="project" value="InterPro"/>
</dbReference>
<dbReference type="Pfam" id="PF05845">
    <property type="entry name" value="PhnH"/>
    <property type="match status" value="1"/>
</dbReference>
<name>A0A172YDK8_9GAMM</name>
<sequence>MLWHPFSDPVHDAQRHFRQLLAAMAEPGLPQQTGPATPRPQGAIGAAAWATLLTLCDLDTPVWIDPRLEGDGLRESLSFHTGCALCDTPACAAFLLLAAESLEEAVLVERFSIGTDLEPEHSATLIVEVESLNGAESGKGDWRLSGPGIAGQRAISVGGGVALARLLAANRAHFPRGLDAILCAGGGFTAIPRSTRIESASLREVA</sequence>
<accession>A0A172YDK8</accession>
<keyword evidence="2" id="KW-1185">Reference proteome</keyword>
<dbReference type="AlphaFoldDB" id="A0A172YDK8"/>
<dbReference type="InterPro" id="IPR038058">
    <property type="entry name" value="PhnH-like_sp"/>
</dbReference>
<evidence type="ECO:0008006" key="3">
    <source>
        <dbReference type="Google" id="ProtNLM"/>
    </source>
</evidence>
<dbReference type="Gene3D" id="3.40.50.11310">
    <property type="entry name" value="Bacterial phosphonate metabolism protein PhnH"/>
    <property type="match status" value="1"/>
</dbReference>
<dbReference type="SUPFAM" id="SSF159709">
    <property type="entry name" value="PhnH-like"/>
    <property type="match status" value="1"/>
</dbReference>
<dbReference type="STRING" id="376489.A5892_07695"/>
<dbReference type="RefSeq" id="WP_064122312.1">
    <property type="nucleotide sequence ID" value="NZ_CP015243.1"/>
</dbReference>
<dbReference type="PIRSF" id="PIRSF020680">
    <property type="entry name" value="PhnH"/>
    <property type="match status" value="1"/>
</dbReference>
<dbReference type="NCBIfam" id="TIGR03292">
    <property type="entry name" value="PhnH_redo"/>
    <property type="match status" value="1"/>
</dbReference>
<protein>
    <recommendedName>
        <fullName evidence="3">Phosphonate C-P lyase system protein PhnH</fullName>
    </recommendedName>
</protein>
<dbReference type="Proteomes" id="UP000077875">
    <property type="component" value="Chromosome"/>
</dbReference>
<dbReference type="EMBL" id="CP015243">
    <property type="protein sequence ID" value="ANF57360.1"/>
    <property type="molecule type" value="Genomic_DNA"/>
</dbReference>
<gene>
    <name evidence="1" type="ORF">A5892_07695</name>
</gene>
<dbReference type="InterPro" id="IPR008772">
    <property type="entry name" value="Phosphonate_metab_PhnH"/>
</dbReference>
<evidence type="ECO:0000313" key="2">
    <source>
        <dbReference type="Proteomes" id="UP000077875"/>
    </source>
</evidence>
<organism evidence="1 2">
    <name type="scientific">Halotalea alkalilenta</name>
    <dbReference type="NCBI Taxonomy" id="376489"/>
    <lineage>
        <taxon>Bacteria</taxon>
        <taxon>Pseudomonadati</taxon>
        <taxon>Pseudomonadota</taxon>
        <taxon>Gammaproteobacteria</taxon>
        <taxon>Oceanospirillales</taxon>
        <taxon>Halomonadaceae</taxon>
        <taxon>Halotalea</taxon>
    </lineage>
</organism>
<proteinExistence type="predicted"/>
<dbReference type="KEGG" id="haa:A5892_07695"/>